<name>A0A8J2VED8_9BACL</name>
<gene>
    <name evidence="2" type="ORF">GCM10011571_07420</name>
</gene>
<evidence type="ECO:0000256" key="1">
    <source>
        <dbReference type="SAM" id="Phobius"/>
    </source>
</evidence>
<dbReference type="EMBL" id="BMHQ01000002">
    <property type="protein sequence ID" value="GGE08638.1"/>
    <property type="molecule type" value="Genomic_DNA"/>
</dbReference>
<dbReference type="AlphaFoldDB" id="A0A8J2VED8"/>
<accession>A0A8J2VED8</accession>
<reference evidence="2" key="1">
    <citation type="journal article" date="2014" name="Int. J. Syst. Evol. Microbiol.">
        <title>Complete genome sequence of Corynebacterium casei LMG S-19264T (=DSM 44701T), isolated from a smear-ripened cheese.</title>
        <authorList>
            <consortium name="US DOE Joint Genome Institute (JGI-PGF)"/>
            <person name="Walter F."/>
            <person name="Albersmeier A."/>
            <person name="Kalinowski J."/>
            <person name="Ruckert C."/>
        </authorList>
    </citation>
    <scope>NUCLEOTIDE SEQUENCE</scope>
    <source>
        <strain evidence="2">CGMCC 1.15179</strain>
    </source>
</reference>
<organism evidence="2 3">
    <name type="scientific">Marinithermofilum abyssi</name>
    <dbReference type="NCBI Taxonomy" id="1571185"/>
    <lineage>
        <taxon>Bacteria</taxon>
        <taxon>Bacillati</taxon>
        <taxon>Bacillota</taxon>
        <taxon>Bacilli</taxon>
        <taxon>Bacillales</taxon>
        <taxon>Thermoactinomycetaceae</taxon>
        <taxon>Marinithermofilum</taxon>
    </lineage>
</organism>
<feature type="transmembrane region" description="Helical" evidence="1">
    <location>
        <begin position="7"/>
        <end position="29"/>
    </location>
</feature>
<proteinExistence type="predicted"/>
<keyword evidence="3" id="KW-1185">Reference proteome</keyword>
<evidence type="ECO:0000313" key="2">
    <source>
        <dbReference type="EMBL" id="GGE08638.1"/>
    </source>
</evidence>
<sequence length="102" mass="11201">MNLVKKVQAFTSVFGISMVSLLFGCKVVYSDLSKVNLLYINVRDSSPSSFIDDGKALYCQEIVEVSGDNNGSNIFCPFGQKSFHFVVVGFVTNGKNRYTLVG</sequence>
<keyword evidence="1" id="KW-0812">Transmembrane</keyword>
<dbReference type="Proteomes" id="UP000625210">
    <property type="component" value="Unassembled WGS sequence"/>
</dbReference>
<keyword evidence="1" id="KW-1133">Transmembrane helix</keyword>
<evidence type="ECO:0008006" key="4">
    <source>
        <dbReference type="Google" id="ProtNLM"/>
    </source>
</evidence>
<protein>
    <recommendedName>
        <fullName evidence="4">Lipoprotein</fullName>
    </recommendedName>
</protein>
<evidence type="ECO:0000313" key="3">
    <source>
        <dbReference type="Proteomes" id="UP000625210"/>
    </source>
</evidence>
<dbReference type="PROSITE" id="PS51257">
    <property type="entry name" value="PROKAR_LIPOPROTEIN"/>
    <property type="match status" value="1"/>
</dbReference>
<keyword evidence="1" id="KW-0472">Membrane</keyword>
<reference evidence="2" key="2">
    <citation type="submission" date="2020-09" db="EMBL/GenBank/DDBJ databases">
        <authorList>
            <person name="Sun Q."/>
            <person name="Zhou Y."/>
        </authorList>
    </citation>
    <scope>NUCLEOTIDE SEQUENCE</scope>
    <source>
        <strain evidence="2">CGMCC 1.15179</strain>
    </source>
</reference>
<comment type="caution">
    <text evidence="2">The sequence shown here is derived from an EMBL/GenBank/DDBJ whole genome shotgun (WGS) entry which is preliminary data.</text>
</comment>